<accession>A0ACC4D8V5</accession>
<name>A0ACC4D8V5_PURLI</name>
<comment type="caution">
    <text evidence="1">The sequence shown here is derived from an EMBL/GenBank/DDBJ whole genome shotgun (WGS) entry which is preliminary data.</text>
</comment>
<organism evidence="1 2">
    <name type="scientific">Purpureocillium lilacinum</name>
    <name type="common">Paecilomyces lilacinus</name>
    <dbReference type="NCBI Taxonomy" id="33203"/>
    <lineage>
        <taxon>Eukaryota</taxon>
        <taxon>Fungi</taxon>
        <taxon>Dikarya</taxon>
        <taxon>Ascomycota</taxon>
        <taxon>Pezizomycotina</taxon>
        <taxon>Sordariomycetes</taxon>
        <taxon>Hypocreomycetidae</taxon>
        <taxon>Hypocreales</taxon>
        <taxon>Ophiocordycipitaceae</taxon>
        <taxon>Purpureocillium</taxon>
    </lineage>
</organism>
<protein>
    <submittedName>
        <fullName evidence="1">Uncharacterized protein</fullName>
    </submittedName>
</protein>
<dbReference type="EMBL" id="JBGNUJ010000013">
    <property type="protein sequence ID" value="KAL3951971.1"/>
    <property type="molecule type" value="Genomic_DNA"/>
</dbReference>
<keyword evidence="2" id="KW-1185">Reference proteome</keyword>
<proteinExistence type="predicted"/>
<evidence type="ECO:0000313" key="2">
    <source>
        <dbReference type="Proteomes" id="UP001638806"/>
    </source>
</evidence>
<gene>
    <name evidence="1" type="ORF">ACCO45_013688</name>
</gene>
<evidence type="ECO:0000313" key="1">
    <source>
        <dbReference type="EMBL" id="KAL3951971.1"/>
    </source>
</evidence>
<sequence>MASCSWEMALAGLAGVAPGRQERGLKPYSTYTSLALSWPPVCGETLRDYTVSDPLALLARCPERQGPLGMVDVNSIHSGEGPPSITTGFTVRVKPDGCRATEDKTTRAPQLGAPGCSIARPVEGASAVRQSMTYGSASFTYCP</sequence>
<reference evidence="1" key="1">
    <citation type="submission" date="2024-12" db="EMBL/GenBank/DDBJ databases">
        <title>Comparative genomics and development of molecular markers within Purpureocillium lilacinum and among Purpureocillium species.</title>
        <authorList>
            <person name="Yeh Z.-Y."/>
            <person name="Ni N.-T."/>
            <person name="Lo P.-H."/>
            <person name="Mushyakhwo K."/>
            <person name="Lin C.-F."/>
            <person name="Nai Y.-S."/>
        </authorList>
    </citation>
    <scope>NUCLEOTIDE SEQUENCE</scope>
    <source>
        <strain evidence="1">NCHU-NPUST-175</strain>
    </source>
</reference>
<dbReference type="Proteomes" id="UP001638806">
    <property type="component" value="Unassembled WGS sequence"/>
</dbReference>